<name>A0A1L9V5F3_ASPGL</name>
<protein>
    <submittedName>
        <fullName evidence="1">Uncharacterized protein</fullName>
    </submittedName>
</protein>
<accession>A0A1L9V5F3</accession>
<dbReference type="AlphaFoldDB" id="A0A1L9V5F3"/>
<dbReference type="STRING" id="1160497.A0A1L9V5F3"/>
<dbReference type="VEuPathDB" id="FungiDB:ASPGLDRAFT_40159"/>
<dbReference type="GeneID" id="34461446"/>
<reference evidence="2" key="1">
    <citation type="journal article" date="2017" name="Genome Biol.">
        <title>Comparative genomics reveals high biological diversity and specific adaptations in the industrially and medically important fungal genus Aspergillus.</title>
        <authorList>
            <person name="de Vries R.P."/>
            <person name="Riley R."/>
            <person name="Wiebenga A."/>
            <person name="Aguilar-Osorio G."/>
            <person name="Amillis S."/>
            <person name="Uchima C.A."/>
            <person name="Anderluh G."/>
            <person name="Asadollahi M."/>
            <person name="Askin M."/>
            <person name="Barry K."/>
            <person name="Battaglia E."/>
            <person name="Bayram O."/>
            <person name="Benocci T."/>
            <person name="Braus-Stromeyer S.A."/>
            <person name="Caldana C."/>
            <person name="Canovas D."/>
            <person name="Cerqueira G.C."/>
            <person name="Chen F."/>
            <person name="Chen W."/>
            <person name="Choi C."/>
            <person name="Clum A."/>
            <person name="Dos Santos R.A."/>
            <person name="Damasio A.R."/>
            <person name="Diallinas G."/>
            <person name="Emri T."/>
            <person name="Fekete E."/>
            <person name="Flipphi M."/>
            <person name="Freyberg S."/>
            <person name="Gallo A."/>
            <person name="Gournas C."/>
            <person name="Habgood R."/>
            <person name="Hainaut M."/>
            <person name="Harispe M.L."/>
            <person name="Henrissat B."/>
            <person name="Hilden K.S."/>
            <person name="Hope R."/>
            <person name="Hossain A."/>
            <person name="Karabika E."/>
            <person name="Karaffa L."/>
            <person name="Karanyi Z."/>
            <person name="Krasevec N."/>
            <person name="Kuo A."/>
            <person name="Kusch H."/>
            <person name="LaButti K."/>
            <person name="Lagendijk E.L."/>
            <person name="Lapidus A."/>
            <person name="Levasseur A."/>
            <person name="Lindquist E."/>
            <person name="Lipzen A."/>
            <person name="Logrieco A.F."/>
            <person name="MacCabe A."/>
            <person name="Maekelae M.R."/>
            <person name="Malavazi I."/>
            <person name="Melin P."/>
            <person name="Meyer V."/>
            <person name="Mielnichuk N."/>
            <person name="Miskei M."/>
            <person name="Molnar A.P."/>
            <person name="Mule G."/>
            <person name="Ngan C.Y."/>
            <person name="Orejas M."/>
            <person name="Orosz E."/>
            <person name="Ouedraogo J.P."/>
            <person name="Overkamp K.M."/>
            <person name="Park H.-S."/>
            <person name="Perrone G."/>
            <person name="Piumi F."/>
            <person name="Punt P.J."/>
            <person name="Ram A.F."/>
            <person name="Ramon A."/>
            <person name="Rauscher S."/>
            <person name="Record E."/>
            <person name="Riano-Pachon D.M."/>
            <person name="Robert V."/>
            <person name="Roehrig J."/>
            <person name="Ruller R."/>
            <person name="Salamov A."/>
            <person name="Salih N.S."/>
            <person name="Samson R.A."/>
            <person name="Sandor E."/>
            <person name="Sanguinetti M."/>
            <person name="Schuetze T."/>
            <person name="Sepcic K."/>
            <person name="Shelest E."/>
            <person name="Sherlock G."/>
            <person name="Sophianopoulou V."/>
            <person name="Squina F.M."/>
            <person name="Sun H."/>
            <person name="Susca A."/>
            <person name="Todd R.B."/>
            <person name="Tsang A."/>
            <person name="Unkles S.E."/>
            <person name="van de Wiele N."/>
            <person name="van Rossen-Uffink D."/>
            <person name="Oliveira J.V."/>
            <person name="Vesth T.C."/>
            <person name="Visser J."/>
            <person name="Yu J.-H."/>
            <person name="Zhou M."/>
            <person name="Andersen M.R."/>
            <person name="Archer D.B."/>
            <person name="Baker S.E."/>
            <person name="Benoit I."/>
            <person name="Brakhage A.A."/>
            <person name="Braus G.H."/>
            <person name="Fischer R."/>
            <person name="Frisvad J.C."/>
            <person name="Goldman G.H."/>
            <person name="Houbraken J."/>
            <person name="Oakley B."/>
            <person name="Pocsi I."/>
            <person name="Scazzocchio C."/>
            <person name="Seiboth B."/>
            <person name="vanKuyk P.A."/>
            <person name="Wortman J."/>
            <person name="Dyer P.S."/>
            <person name="Grigoriev I.V."/>
        </authorList>
    </citation>
    <scope>NUCLEOTIDE SEQUENCE [LARGE SCALE GENOMIC DNA]</scope>
    <source>
        <strain evidence="2">CBS 516.65</strain>
    </source>
</reference>
<gene>
    <name evidence="1" type="ORF">ASPGLDRAFT_40159</name>
</gene>
<evidence type="ECO:0000313" key="2">
    <source>
        <dbReference type="Proteomes" id="UP000184300"/>
    </source>
</evidence>
<dbReference type="EMBL" id="KV878921">
    <property type="protein sequence ID" value="OJJ79153.1"/>
    <property type="molecule type" value="Genomic_DNA"/>
</dbReference>
<evidence type="ECO:0000313" key="1">
    <source>
        <dbReference type="EMBL" id="OJJ79153.1"/>
    </source>
</evidence>
<keyword evidence="2" id="KW-1185">Reference proteome</keyword>
<organism evidence="1 2">
    <name type="scientific">Aspergillus glaucus CBS 516.65</name>
    <dbReference type="NCBI Taxonomy" id="1160497"/>
    <lineage>
        <taxon>Eukaryota</taxon>
        <taxon>Fungi</taxon>
        <taxon>Dikarya</taxon>
        <taxon>Ascomycota</taxon>
        <taxon>Pezizomycotina</taxon>
        <taxon>Eurotiomycetes</taxon>
        <taxon>Eurotiomycetidae</taxon>
        <taxon>Eurotiales</taxon>
        <taxon>Aspergillaceae</taxon>
        <taxon>Aspergillus</taxon>
        <taxon>Aspergillus subgen. Aspergillus</taxon>
    </lineage>
</organism>
<dbReference type="OrthoDB" id="5134445at2759"/>
<sequence length="168" mass="19245">MLDHISPSSDTQSQPEFNNPVVLKLFDQRYATQLRRDQRVDPWTMDIEQQYRRFVFDGHASEFVDKLHSNDNPAGEEGDTWDGAQNEALLCDYMGDLYETEVEVYDTLKELQGQDVPRLFACVTVPGRDISSRDTLATKYMDIPGILLPYIDGFPLTSIANHAPKQTW</sequence>
<proteinExistence type="predicted"/>
<dbReference type="Proteomes" id="UP000184300">
    <property type="component" value="Unassembled WGS sequence"/>
</dbReference>
<dbReference type="RefSeq" id="XP_022395851.1">
    <property type="nucleotide sequence ID" value="XM_022545185.1"/>
</dbReference>